<protein>
    <submittedName>
        <fullName evidence="2">Uncharacterized protein</fullName>
    </submittedName>
</protein>
<evidence type="ECO:0000313" key="2">
    <source>
        <dbReference type="EMBL" id="MET3584261.1"/>
    </source>
</evidence>
<accession>A0ABV2H157</accession>
<keyword evidence="1" id="KW-0732">Signal</keyword>
<comment type="caution">
    <text evidence="2">The sequence shown here is derived from an EMBL/GenBank/DDBJ whole genome shotgun (WGS) entry which is preliminary data.</text>
</comment>
<sequence>MRFLLTSALILASCPTLASSLTLVITHGGNGSVVMKSCSDCPPLKPKDEASGYKVPVLEPGVQKTEVVEIGGEKKVLRTEAWLGGSPVVYVSKVHDWTFANSSMLASSSRDGIDRQALVGSVEADMSSAADPAQEPQALNLATMQLRLN</sequence>
<gene>
    <name evidence="2" type="ORF">ABID21_000353</name>
</gene>
<dbReference type="EMBL" id="JBEPLJ010000001">
    <property type="protein sequence ID" value="MET3584261.1"/>
    <property type="molecule type" value="Genomic_DNA"/>
</dbReference>
<dbReference type="NCBIfam" id="NF041110">
    <property type="entry name" value="HPE1_fam_CxxC"/>
    <property type="match status" value="1"/>
</dbReference>
<dbReference type="Proteomes" id="UP001549031">
    <property type="component" value="Unassembled WGS sequence"/>
</dbReference>
<evidence type="ECO:0000256" key="1">
    <source>
        <dbReference type="SAM" id="SignalP"/>
    </source>
</evidence>
<reference evidence="2 3" key="1">
    <citation type="submission" date="2024-06" db="EMBL/GenBank/DDBJ databases">
        <title>Genomic Encyclopedia of Type Strains, Phase IV (KMG-IV): sequencing the most valuable type-strain genomes for metagenomic binning, comparative biology and taxonomic classification.</title>
        <authorList>
            <person name="Goeker M."/>
        </authorList>
    </citation>
    <scope>NUCLEOTIDE SEQUENCE [LARGE SCALE GENOMIC DNA]</scope>
    <source>
        <strain evidence="2 3">DSM 105042</strain>
    </source>
</reference>
<dbReference type="RefSeq" id="WP_247242274.1">
    <property type="nucleotide sequence ID" value="NZ_JALJRA010000001.1"/>
</dbReference>
<dbReference type="InterPro" id="IPR049748">
    <property type="entry name" value="HPE1-like_N_CxxC"/>
</dbReference>
<evidence type="ECO:0000313" key="3">
    <source>
        <dbReference type="Proteomes" id="UP001549031"/>
    </source>
</evidence>
<proteinExistence type="predicted"/>
<feature type="chain" id="PRO_5045767814" evidence="1">
    <location>
        <begin position="19"/>
        <end position="149"/>
    </location>
</feature>
<name>A0ABV2H157_9HYPH</name>
<feature type="signal peptide" evidence="1">
    <location>
        <begin position="1"/>
        <end position="18"/>
    </location>
</feature>
<organism evidence="2 3">
    <name type="scientific">Pseudorhizobium tarimense</name>
    <dbReference type="NCBI Taxonomy" id="1079109"/>
    <lineage>
        <taxon>Bacteria</taxon>
        <taxon>Pseudomonadati</taxon>
        <taxon>Pseudomonadota</taxon>
        <taxon>Alphaproteobacteria</taxon>
        <taxon>Hyphomicrobiales</taxon>
        <taxon>Rhizobiaceae</taxon>
        <taxon>Rhizobium/Agrobacterium group</taxon>
        <taxon>Pseudorhizobium</taxon>
    </lineage>
</organism>
<keyword evidence="3" id="KW-1185">Reference proteome</keyword>